<evidence type="ECO:0000256" key="1">
    <source>
        <dbReference type="SAM" id="Phobius"/>
    </source>
</evidence>
<feature type="transmembrane region" description="Helical" evidence="1">
    <location>
        <begin position="59"/>
        <end position="78"/>
    </location>
</feature>
<comment type="caution">
    <text evidence="2">The sequence shown here is derived from an EMBL/GenBank/DDBJ whole genome shotgun (WGS) entry which is preliminary data.</text>
</comment>
<dbReference type="EMBL" id="BAAAXF010000082">
    <property type="protein sequence ID" value="GAA3504673.1"/>
    <property type="molecule type" value="Genomic_DNA"/>
</dbReference>
<organism evidence="2 3">
    <name type="scientific">Streptomyces prasinosporus</name>
    <dbReference type="NCBI Taxonomy" id="68256"/>
    <lineage>
        <taxon>Bacteria</taxon>
        <taxon>Bacillati</taxon>
        <taxon>Actinomycetota</taxon>
        <taxon>Actinomycetes</taxon>
        <taxon>Kitasatosporales</taxon>
        <taxon>Streptomycetaceae</taxon>
        <taxon>Streptomyces</taxon>
        <taxon>Streptomyces albogriseolus group</taxon>
    </lineage>
</organism>
<sequence length="89" mass="9325">MSQGDQKEPFGETARAVGLLAKLAVLGTAGLGFLLMALCVALMGLAIVGLVLWLVWAVLGWWAALGLALMVFCVLYSVSTDGKSRPYGP</sequence>
<evidence type="ECO:0000313" key="3">
    <source>
        <dbReference type="Proteomes" id="UP001501455"/>
    </source>
</evidence>
<evidence type="ECO:0008006" key="4">
    <source>
        <dbReference type="Google" id="ProtNLM"/>
    </source>
</evidence>
<feature type="transmembrane region" description="Helical" evidence="1">
    <location>
        <begin position="20"/>
        <end position="53"/>
    </location>
</feature>
<keyword evidence="1" id="KW-0812">Transmembrane</keyword>
<gene>
    <name evidence="2" type="ORF">GCM10019016_117860</name>
</gene>
<accession>A0ABP6UDB4</accession>
<keyword evidence="1" id="KW-1133">Transmembrane helix</keyword>
<dbReference type="Proteomes" id="UP001501455">
    <property type="component" value="Unassembled WGS sequence"/>
</dbReference>
<evidence type="ECO:0000313" key="2">
    <source>
        <dbReference type="EMBL" id="GAA3504673.1"/>
    </source>
</evidence>
<protein>
    <recommendedName>
        <fullName evidence="4">Phage holin family protein</fullName>
    </recommendedName>
</protein>
<dbReference type="RefSeq" id="WP_345585031.1">
    <property type="nucleotide sequence ID" value="NZ_BAAAXF010000082.1"/>
</dbReference>
<keyword evidence="3" id="KW-1185">Reference proteome</keyword>
<name>A0ABP6UDB4_9ACTN</name>
<proteinExistence type="predicted"/>
<reference evidence="3" key="1">
    <citation type="journal article" date="2019" name="Int. J. Syst. Evol. Microbiol.">
        <title>The Global Catalogue of Microorganisms (GCM) 10K type strain sequencing project: providing services to taxonomists for standard genome sequencing and annotation.</title>
        <authorList>
            <consortium name="The Broad Institute Genomics Platform"/>
            <consortium name="The Broad Institute Genome Sequencing Center for Infectious Disease"/>
            <person name="Wu L."/>
            <person name="Ma J."/>
        </authorList>
    </citation>
    <scope>NUCLEOTIDE SEQUENCE [LARGE SCALE GENOMIC DNA]</scope>
    <source>
        <strain evidence="3">JCM 4816</strain>
    </source>
</reference>
<keyword evidence="1" id="KW-0472">Membrane</keyword>